<gene>
    <name evidence="1" type="ORF">A6769_22095</name>
</gene>
<dbReference type="EMBL" id="LXQE01000155">
    <property type="protein sequence ID" value="RCJ34623.1"/>
    <property type="molecule type" value="Genomic_DNA"/>
</dbReference>
<evidence type="ECO:0000313" key="1">
    <source>
        <dbReference type="EMBL" id="RCJ34623.1"/>
    </source>
</evidence>
<evidence type="ECO:0000313" key="2">
    <source>
        <dbReference type="Proteomes" id="UP000252085"/>
    </source>
</evidence>
<reference evidence="2" key="1">
    <citation type="submission" date="2016-04" db="EMBL/GenBank/DDBJ databases">
        <authorList>
            <person name="Tabuchi Yagui T.R."/>
        </authorList>
    </citation>
    <scope>NUCLEOTIDE SEQUENCE [LARGE SCALE GENOMIC DNA]</scope>
</reference>
<sequence>MTNKTCPRCDCTRLEYEENYGYWECLDCGHVWALDADDPDYDEEPLDLGACCGCGTTNNSLVRNILTLHKKALVAGTGWECFICGIPANGAIAVVCDDCLAQLEEGKEVLKQAVYGDVLDKQRCDIAQLTEDFDHKNIPHE</sequence>
<accession>A0A367RG02</accession>
<dbReference type="Proteomes" id="UP000252085">
    <property type="component" value="Unassembled WGS sequence"/>
</dbReference>
<name>A0A367RG02_NOSPU</name>
<proteinExistence type="predicted"/>
<protein>
    <submittedName>
        <fullName evidence="1">Uncharacterized protein</fullName>
    </submittedName>
</protein>
<comment type="caution">
    <text evidence="1">The sequence shown here is derived from an EMBL/GenBank/DDBJ whole genome shotgun (WGS) entry which is preliminary data.</text>
</comment>
<dbReference type="AlphaFoldDB" id="A0A367RG02"/>
<organism evidence="1 2">
    <name type="scientific">Nostoc punctiforme NIES-2108</name>
    <dbReference type="NCBI Taxonomy" id="1356359"/>
    <lineage>
        <taxon>Bacteria</taxon>
        <taxon>Bacillati</taxon>
        <taxon>Cyanobacteriota</taxon>
        <taxon>Cyanophyceae</taxon>
        <taxon>Nostocales</taxon>
        <taxon>Nostocaceae</taxon>
        <taxon>Nostoc</taxon>
    </lineage>
</organism>